<dbReference type="RefSeq" id="WP_209240665.1">
    <property type="nucleotide sequence ID" value="NZ_JADKMA010000086.1"/>
</dbReference>
<sequence length="142" mass="15432">MDEAVLGALYERWLKELWMGDLSVAQEIVAPGFAIHHGAIQPGGENELKGPDGIASLVSMSREYFRELVFEVEVGPVVQGNLICARWVGRGSYQGDFPGATAEPGTEVVFRGNDILRGADGRFVEYWVCSDGPYLSQQLGVG</sequence>
<dbReference type="EMBL" id="JADKMA010000086">
    <property type="protein sequence ID" value="MBO8193550.1"/>
    <property type="molecule type" value="Genomic_DNA"/>
</dbReference>
<dbReference type="Proteomes" id="UP001519064">
    <property type="component" value="Unassembled WGS sequence"/>
</dbReference>
<organism evidence="1 2">
    <name type="scientific">Streptomyces oryzae</name>
    <dbReference type="NCBI Taxonomy" id="1434886"/>
    <lineage>
        <taxon>Bacteria</taxon>
        <taxon>Bacillati</taxon>
        <taxon>Actinomycetota</taxon>
        <taxon>Actinomycetes</taxon>
        <taxon>Kitasatosporales</taxon>
        <taxon>Streptomycetaceae</taxon>
        <taxon>Streptomyces</taxon>
    </lineage>
</organism>
<dbReference type="InterPro" id="IPR009959">
    <property type="entry name" value="Cyclase_SnoaL-like"/>
</dbReference>
<evidence type="ECO:0000313" key="1">
    <source>
        <dbReference type="EMBL" id="MBO8193550.1"/>
    </source>
</evidence>
<protein>
    <submittedName>
        <fullName evidence="1">Ester cyclase</fullName>
    </submittedName>
</protein>
<name>A0ABS3XDU0_9ACTN</name>
<dbReference type="SUPFAM" id="SSF54427">
    <property type="entry name" value="NTF2-like"/>
    <property type="match status" value="1"/>
</dbReference>
<reference evidence="1 2" key="1">
    <citation type="submission" date="2020-11" db="EMBL/GenBank/DDBJ databases">
        <title>Streptomyces spirodelae sp. nov., isolated from duckweed.</title>
        <authorList>
            <person name="Saimee Y."/>
            <person name="Duangmal K."/>
        </authorList>
    </citation>
    <scope>NUCLEOTIDE SEQUENCE [LARGE SCALE GENOMIC DNA]</scope>
    <source>
        <strain evidence="1 2">S16-07</strain>
    </source>
</reference>
<proteinExistence type="predicted"/>
<dbReference type="Gene3D" id="3.10.450.50">
    <property type="match status" value="1"/>
</dbReference>
<gene>
    <name evidence="1" type="ORF">ITI46_18065</name>
</gene>
<dbReference type="Pfam" id="PF07366">
    <property type="entry name" value="SnoaL"/>
    <property type="match status" value="1"/>
</dbReference>
<evidence type="ECO:0000313" key="2">
    <source>
        <dbReference type="Proteomes" id="UP001519064"/>
    </source>
</evidence>
<keyword evidence="2" id="KW-1185">Reference proteome</keyword>
<accession>A0ABS3XDU0</accession>
<dbReference type="InterPro" id="IPR032710">
    <property type="entry name" value="NTF2-like_dom_sf"/>
</dbReference>
<comment type="caution">
    <text evidence="1">The sequence shown here is derived from an EMBL/GenBank/DDBJ whole genome shotgun (WGS) entry which is preliminary data.</text>
</comment>